<dbReference type="PROSITE" id="PS50061">
    <property type="entry name" value="ETS_DOMAIN_3"/>
    <property type="match status" value="1"/>
</dbReference>
<keyword evidence="3" id="KW-0539">Nucleus</keyword>
<dbReference type="RefSeq" id="XP_014670099.1">
    <property type="nucleotide sequence ID" value="XM_014814613.1"/>
</dbReference>
<evidence type="ECO:0000313" key="8">
    <source>
        <dbReference type="RefSeq" id="XP_014670099.1"/>
    </source>
</evidence>
<dbReference type="InterPro" id="IPR046328">
    <property type="entry name" value="ETS_fam"/>
</dbReference>
<dbReference type="PROSITE" id="PS00346">
    <property type="entry name" value="ETS_DOMAIN_2"/>
    <property type="match status" value="1"/>
</dbReference>
<organism evidence="7 8">
    <name type="scientific">Priapulus caudatus</name>
    <name type="common">Priapulid worm</name>
    <dbReference type="NCBI Taxonomy" id="37621"/>
    <lineage>
        <taxon>Eukaryota</taxon>
        <taxon>Metazoa</taxon>
        <taxon>Ecdysozoa</taxon>
        <taxon>Scalidophora</taxon>
        <taxon>Priapulida</taxon>
        <taxon>Priapulimorpha</taxon>
        <taxon>Priapulimorphida</taxon>
        <taxon>Priapulidae</taxon>
        <taxon>Priapulus</taxon>
    </lineage>
</organism>
<protein>
    <submittedName>
        <fullName evidence="8">SAM pointed domain-containing Ets transcription factor-like</fullName>
    </submittedName>
</protein>
<keyword evidence="2 3" id="KW-0238">DNA-binding</keyword>
<feature type="region of interest" description="Disordered" evidence="4">
    <location>
        <begin position="239"/>
        <end position="267"/>
    </location>
</feature>
<proteinExistence type="inferred from homology"/>
<feature type="domain" description="PNT" evidence="6">
    <location>
        <begin position="118"/>
        <end position="202"/>
    </location>
</feature>
<dbReference type="PANTHER" id="PTHR11849:SF182">
    <property type="entry name" value="SAM POINTED DOMAIN-CONTAINING ETS TRANSCRIPTION FACTOR"/>
    <property type="match status" value="1"/>
</dbReference>
<dbReference type="SUPFAM" id="SSF47769">
    <property type="entry name" value="SAM/Pointed domain"/>
    <property type="match status" value="1"/>
</dbReference>
<dbReference type="InterPro" id="IPR036388">
    <property type="entry name" value="WH-like_DNA-bd_sf"/>
</dbReference>
<dbReference type="PRINTS" id="PR00454">
    <property type="entry name" value="ETSDOMAIN"/>
</dbReference>
<evidence type="ECO:0000259" key="5">
    <source>
        <dbReference type="PROSITE" id="PS50061"/>
    </source>
</evidence>
<dbReference type="Gene3D" id="1.10.10.10">
    <property type="entry name" value="Winged helix-like DNA-binding domain superfamily/Winged helix DNA-binding domain"/>
    <property type="match status" value="1"/>
</dbReference>
<dbReference type="Proteomes" id="UP000695022">
    <property type="component" value="Unplaced"/>
</dbReference>
<reference evidence="8" key="1">
    <citation type="submission" date="2025-08" db="UniProtKB">
        <authorList>
            <consortium name="RefSeq"/>
        </authorList>
    </citation>
    <scope>IDENTIFICATION</scope>
</reference>
<evidence type="ECO:0000259" key="6">
    <source>
        <dbReference type="PROSITE" id="PS51433"/>
    </source>
</evidence>
<dbReference type="InterPro" id="IPR013761">
    <property type="entry name" value="SAM/pointed_sf"/>
</dbReference>
<evidence type="ECO:0000313" key="7">
    <source>
        <dbReference type="Proteomes" id="UP000695022"/>
    </source>
</evidence>
<dbReference type="SUPFAM" id="SSF46785">
    <property type="entry name" value="Winged helix' DNA-binding domain"/>
    <property type="match status" value="1"/>
</dbReference>
<dbReference type="SMART" id="SM00413">
    <property type="entry name" value="ETS"/>
    <property type="match status" value="1"/>
</dbReference>
<dbReference type="SMART" id="SM00251">
    <property type="entry name" value="SAM_PNT"/>
    <property type="match status" value="1"/>
</dbReference>
<name>A0ABM1ED28_PRICU</name>
<gene>
    <name evidence="8" type="primary">LOC106811082</name>
</gene>
<evidence type="ECO:0000256" key="4">
    <source>
        <dbReference type="SAM" id="MobiDB-lite"/>
    </source>
</evidence>
<dbReference type="PANTHER" id="PTHR11849">
    <property type="entry name" value="ETS"/>
    <property type="match status" value="1"/>
</dbReference>
<evidence type="ECO:0000256" key="1">
    <source>
        <dbReference type="ARBA" id="ARBA00005562"/>
    </source>
</evidence>
<dbReference type="PROSITE" id="PS00345">
    <property type="entry name" value="ETS_DOMAIN_1"/>
    <property type="match status" value="1"/>
</dbReference>
<dbReference type="InterPro" id="IPR000418">
    <property type="entry name" value="Ets_dom"/>
</dbReference>
<feature type="domain" description="ETS" evidence="5">
    <location>
        <begin position="274"/>
        <end position="357"/>
    </location>
</feature>
<comment type="subcellular location">
    <subcellularLocation>
        <location evidence="3">Nucleus</location>
    </subcellularLocation>
</comment>
<evidence type="ECO:0000256" key="2">
    <source>
        <dbReference type="ARBA" id="ARBA00023125"/>
    </source>
</evidence>
<comment type="similarity">
    <text evidence="1 3">Belongs to the ETS family.</text>
</comment>
<dbReference type="InterPro" id="IPR036390">
    <property type="entry name" value="WH_DNA-bd_sf"/>
</dbReference>
<accession>A0ABM1ED28</accession>
<dbReference type="InterPro" id="IPR003118">
    <property type="entry name" value="Pointed_dom"/>
</dbReference>
<dbReference type="GeneID" id="106811082"/>
<dbReference type="Gene3D" id="1.10.150.50">
    <property type="entry name" value="Transcription Factor, Ets-1"/>
    <property type="match status" value="1"/>
</dbReference>
<dbReference type="PROSITE" id="PS51433">
    <property type="entry name" value="PNT"/>
    <property type="match status" value="1"/>
</dbReference>
<keyword evidence="7" id="KW-1185">Reference proteome</keyword>
<evidence type="ECO:0000256" key="3">
    <source>
        <dbReference type="RuleBase" id="RU004019"/>
    </source>
</evidence>
<sequence>MILDSDSIELSELLSYGGYSDSGLLTMPQVTDGKAVATPVSCDDDAAYVPDLDAVLNLDDYVDCYASAYLTPAAKEDSFTHFKVKKEEAAEEEEEFGADMLRMKREVVDEVGCLAVSAAVKDIETACDILDIHPDPYVWTVGDVCKWLQWTAHHYNLPIVQLDNFYMSGATLCSLTEEQFKQYAPDFGTVCYAELDIWKSASVYTKQPQSLTVMPAAMETSYMDMSTLIDQWACGAASPSRSSEVSSEHSVEILSDSETEEAPPSNVQRHSTTIHLWQFLKSLLSDPAKYGAAIRWVDRPRGIFKIEDSTAVAKAWGQRKNRPAMNYDKMSRSLRQYYKKGILKKTERSQRLVYQFCPAYRM</sequence>
<dbReference type="Pfam" id="PF02198">
    <property type="entry name" value="SAM_PNT"/>
    <property type="match status" value="1"/>
</dbReference>
<dbReference type="Pfam" id="PF00178">
    <property type="entry name" value="Ets"/>
    <property type="match status" value="1"/>
</dbReference>